<comment type="caution">
    <text evidence="2">The sequence shown here is derived from an EMBL/GenBank/DDBJ whole genome shotgun (WGS) entry which is preliminary data.</text>
</comment>
<name>A0AAV9HCA7_9PEZI</name>
<dbReference type="PROSITE" id="PS51184">
    <property type="entry name" value="JMJC"/>
    <property type="match status" value="1"/>
</dbReference>
<dbReference type="AlphaFoldDB" id="A0AAV9HCA7"/>
<keyword evidence="3" id="KW-1185">Reference proteome</keyword>
<dbReference type="PANTHER" id="PTHR12461">
    <property type="entry name" value="HYPOXIA-INDUCIBLE FACTOR 1 ALPHA INHIBITOR-RELATED"/>
    <property type="match status" value="1"/>
</dbReference>
<evidence type="ECO:0000313" key="3">
    <source>
        <dbReference type="Proteomes" id="UP001321749"/>
    </source>
</evidence>
<dbReference type="PANTHER" id="PTHR12461:SF105">
    <property type="entry name" value="HYPOXIA-INDUCIBLE FACTOR 1-ALPHA INHIBITOR"/>
    <property type="match status" value="1"/>
</dbReference>
<protein>
    <submittedName>
        <fullName evidence="2">Lysine-specific demethylase JMJD5</fullName>
    </submittedName>
</protein>
<dbReference type="Pfam" id="PF13621">
    <property type="entry name" value="Cupin_8"/>
    <property type="match status" value="1"/>
</dbReference>
<dbReference type="Gene3D" id="2.60.120.650">
    <property type="entry name" value="Cupin"/>
    <property type="match status" value="1"/>
</dbReference>
<gene>
    <name evidence="2" type="ORF">QBC42DRAFT_234863</name>
</gene>
<evidence type="ECO:0000259" key="1">
    <source>
        <dbReference type="PROSITE" id="PS51184"/>
    </source>
</evidence>
<accession>A0AAV9HCA7</accession>
<dbReference type="Proteomes" id="UP001321749">
    <property type="component" value="Unassembled WGS sequence"/>
</dbReference>
<proteinExistence type="predicted"/>
<reference evidence="2" key="1">
    <citation type="journal article" date="2023" name="Mol. Phylogenet. Evol.">
        <title>Genome-scale phylogeny and comparative genomics of the fungal order Sordariales.</title>
        <authorList>
            <person name="Hensen N."/>
            <person name="Bonometti L."/>
            <person name="Westerberg I."/>
            <person name="Brannstrom I.O."/>
            <person name="Guillou S."/>
            <person name="Cros-Aarteil S."/>
            <person name="Calhoun S."/>
            <person name="Haridas S."/>
            <person name="Kuo A."/>
            <person name="Mondo S."/>
            <person name="Pangilinan J."/>
            <person name="Riley R."/>
            <person name="LaButti K."/>
            <person name="Andreopoulos B."/>
            <person name="Lipzen A."/>
            <person name="Chen C."/>
            <person name="Yan M."/>
            <person name="Daum C."/>
            <person name="Ng V."/>
            <person name="Clum A."/>
            <person name="Steindorff A."/>
            <person name="Ohm R.A."/>
            <person name="Martin F."/>
            <person name="Silar P."/>
            <person name="Natvig D.O."/>
            <person name="Lalanne C."/>
            <person name="Gautier V."/>
            <person name="Ament-Velasquez S.L."/>
            <person name="Kruys A."/>
            <person name="Hutchinson M.I."/>
            <person name="Powell A.J."/>
            <person name="Barry K."/>
            <person name="Miller A.N."/>
            <person name="Grigoriev I.V."/>
            <person name="Debuchy R."/>
            <person name="Gladieux P."/>
            <person name="Hiltunen Thoren M."/>
            <person name="Johannesson H."/>
        </authorList>
    </citation>
    <scope>NUCLEOTIDE SEQUENCE</scope>
    <source>
        <strain evidence="2">PSN324</strain>
    </source>
</reference>
<reference evidence="2" key="2">
    <citation type="submission" date="2023-06" db="EMBL/GenBank/DDBJ databases">
        <authorList>
            <consortium name="Lawrence Berkeley National Laboratory"/>
            <person name="Mondo S.J."/>
            <person name="Hensen N."/>
            <person name="Bonometti L."/>
            <person name="Westerberg I."/>
            <person name="Brannstrom I.O."/>
            <person name="Guillou S."/>
            <person name="Cros-Aarteil S."/>
            <person name="Calhoun S."/>
            <person name="Haridas S."/>
            <person name="Kuo A."/>
            <person name="Pangilinan J."/>
            <person name="Riley R."/>
            <person name="Labutti K."/>
            <person name="Andreopoulos B."/>
            <person name="Lipzen A."/>
            <person name="Chen C."/>
            <person name="Yanf M."/>
            <person name="Daum C."/>
            <person name="Ng V."/>
            <person name="Clum A."/>
            <person name="Steindorff A."/>
            <person name="Ohm R."/>
            <person name="Martin F."/>
            <person name="Silar P."/>
            <person name="Natvig D."/>
            <person name="Lalanne C."/>
            <person name="Gautier V."/>
            <person name="Ament-Velasquez S.L."/>
            <person name="Kruys A."/>
            <person name="Hutchinson M.I."/>
            <person name="Powell A.J."/>
            <person name="Barry K."/>
            <person name="Miller A.N."/>
            <person name="Grigoriev I.V."/>
            <person name="Debuchy R."/>
            <person name="Gladieux P."/>
            <person name="Thoren M.H."/>
            <person name="Johannesson H."/>
        </authorList>
    </citation>
    <scope>NUCLEOTIDE SEQUENCE</scope>
    <source>
        <strain evidence="2">PSN324</strain>
    </source>
</reference>
<sequence length="358" mass="40137">MPLFHTPTRILQSTLRAPSRRIAALARRRLSTVREINGPLTPETFQKEQVDISKPLVIRASPSASSPPNISISRWFSDANDKNDPYPRFSDYLNQHLSLLLPYELTLPSSSEYDSTPNDAIKRFTSWLSNHADKTYSLLSILLKQEISSSAPSSNVRFLRFHAPLALLSAGLEYNALSQDEPLTQLYIAQAAISDLPAPLQSDLATPSPLLCQLGGKGDIYGSSIWLGLEPTYTPWHRDPNPNLFIQLRRRKVLRIMPPNRGRNLFEQSMIQTKSAGRNWRIRGEEMMSGPERDVLFETVWGPARLDQNTHPSAASAMAEATLVPGDSLYLPKGWWHSVRACGPVPGALNASVNWWFR</sequence>
<organism evidence="2 3">
    <name type="scientific">Cladorrhinum samala</name>
    <dbReference type="NCBI Taxonomy" id="585594"/>
    <lineage>
        <taxon>Eukaryota</taxon>
        <taxon>Fungi</taxon>
        <taxon>Dikarya</taxon>
        <taxon>Ascomycota</taxon>
        <taxon>Pezizomycotina</taxon>
        <taxon>Sordariomycetes</taxon>
        <taxon>Sordariomycetidae</taxon>
        <taxon>Sordariales</taxon>
        <taxon>Podosporaceae</taxon>
        <taxon>Cladorrhinum</taxon>
    </lineage>
</organism>
<dbReference type="SUPFAM" id="SSF51197">
    <property type="entry name" value="Clavaminate synthase-like"/>
    <property type="match status" value="1"/>
</dbReference>
<dbReference type="InterPro" id="IPR003347">
    <property type="entry name" value="JmjC_dom"/>
</dbReference>
<evidence type="ECO:0000313" key="2">
    <source>
        <dbReference type="EMBL" id="KAK4458063.1"/>
    </source>
</evidence>
<feature type="domain" description="JmjC" evidence="1">
    <location>
        <begin position="195"/>
        <end position="358"/>
    </location>
</feature>
<dbReference type="InterPro" id="IPR041667">
    <property type="entry name" value="Cupin_8"/>
</dbReference>
<dbReference type="EMBL" id="MU865084">
    <property type="protein sequence ID" value="KAK4458063.1"/>
    <property type="molecule type" value="Genomic_DNA"/>
</dbReference>